<reference evidence="1 2" key="1">
    <citation type="submission" date="2014-02" db="EMBL/GenBank/DDBJ databases">
        <title>The genome sequence of Colletotrichum nymphaeae SA-01.</title>
        <authorList>
            <person name="Baroncelli R."/>
            <person name="Thon M.R."/>
        </authorList>
    </citation>
    <scope>NUCLEOTIDE SEQUENCE [LARGE SCALE GENOMIC DNA]</scope>
    <source>
        <strain evidence="1 2">SA-01</strain>
    </source>
</reference>
<evidence type="ECO:0000313" key="1">
    <source>
        <dbReference type="EMBL" id="KXH30734.1"/>
    </source>
</evidence>
<dbReference type="AlphaFoldDB" id="A0A135S4A0"/>
<dbReference type="Proteomes" id="UP000070054">
    <property type="component" value="Unassembled WGS sequence"/>
</dbReference>
<dbReference type="Gene3D" id="2.160.20.10">
    <property type="entry name" value="Single-stranded right-handed beta-helix, Pectin lyase-like"/>
    <property type="match status" value="2"/>
</dbReference>
<protein>
    <submittedName>
        <fullName evidence="1">LysM domain-containing protein</fullName>
    </submittedName>
</protein>
<accession>A0A135S4A0</accession>
<evidence type="ECO:0000313" key="2">
    <source>
        <dbReference type="Proteomes" id="UP000070054"/>
    </source>
</evidence>
<dbReference type="InterPro" id="IPR012334">
    <property type="entry name" value="Pectin_lyas_fold"/>
</dbReference>
<sequence>MTGAPIKPIRVPWTRHGPSSEEALKRVRPGHHCVVEHIPADFNNYFVTIELDFRELTDSGMWAAGSADLYMLKAGTYHRNEYTSSGTAPDGHGYQWCVNTANLHRQTCNDIIDVRTAGPQRNATCLNYQHWVSLVMDSPFTNVGTVVVVQLPSSQSGSESTGLGMRTPPISGVTTAVADTNDRSLMAAFTRLGEWVLGPGSAALWDCHVGIGCATATNLTPTESARRIVIFENMWLWVAAHTIDDPDLGDANNNYGTELGLRFSRPACGEHRGHMAPTPNPPAPLASSVGLFPGDPDYSCAVGDEFSGCDESWAVVMRGCEDIIMAGAGLYSWFSTYAKDCIRGKLCQKGIVLLKGSHASVRWEHLVTIGAKYMVVMDGKGIAAEDNLNVDAHPFWSQISLPDVTSDGEQYNDILWLDPSIWDIEQPEFSHEPPCRVKIPPYTGATTIINYPLMTVRQHSWIGITTLMGGYKKESIKPFSGREEISFSFEVLDGCSWTFSMDECTRYFKTPVDSCNCGG</sequence>
<gene>
    <name evidence="1" type="ORF">CNYM01_09364</name>
</gene>
<keyword evidence="2" id="KW-1185">Reference proteome</keyword>
<organism evidence="1 2">
    <name type="scientific">Colletotrichum nymphaeae SA-01</name>
    <dbReference type="NCBI Taxonomy" id="1460502"/>
    <lineage>
        <taxon>Eukaryota</taxon>
        <taxon>Fungi</taxon>
        <taxon>Dikarya</taxon>
        <taxon>Ascomycota</taxon>
        <taxon>Pezizomycotina</taxon>
        <taxon>Sordariomycetes</taxon>
        <taxon>Hypocreomycetidae</taxon>
        <taxon>Glomerellales</taxon>
        <taxon>Glomerellaceae</taxon>
        <taxon>Colletotrichum</taxon>
        <taxon>Colletotrichum acutatum species complex</taxon>
    </lineage>
</organism>
<dbReference type="EMBL" id="JEMN01001643">
    <property type="protein sequence ID" value="KXH30734.1"/>
    <property type="molecule type" value="Genomic_DNA"/>
</dbReference>
<name>A0A135S4A0_9PEZI</name>
<proteinExistence type="predicted"/>
<comment type="caution">
    <text evidence="1">The sequence shown here is derived from an EMBL/GenBank/DDBJ whole genome shotgun (WGS) entry which is preliminary data.</text>
</comment>